<feature type="region of interest" description="Disordered" evidence="1">
    <location>
        <begin position="52"/>
        <end position="72"/>
    </location>
</feature>
<dbReference type="PANTHER" id="PTHR40618:SF1">
    <property type="entry name" value="B-ZIP TRANSCRIPTION FACTOR (EUROFUNG)"/>
    <property type="match status" value="1"/>
</dbReference>
<dbReference type="AlphaFoldDB" id="A0A7H8QXA8"/>
<dbReference type="Gene3D" id="1.20.5.170">
    <property type="match status" value="1"/>
</dbReference>
<feature type="compositionally biased region" description="Basic and acidic residues" evidence="1">
    <location>
        <begin position="52"/>
        <end position="62"/>
    </location>
</feature>
<dbReference type="GeneID" id="55993376"/>
<dbReference type="RefSeq" id="XP_035344930.1">
    <property type="nucleotide sequence ID" value="XM_035489037.1"/>
</dbReference>
<keyword evidence="3" id="KW-1185">Reference proteome</keyword>
<organism evidence="2 3">
    <name type="scientific">Talaromyces rugulosus</name>
    <name type="common">Penicillium rugulosum</name>
    <dbReference type="NCBI Taxonomy" id="121627"/>
    <lineage>
        <taxon>Eukaryota</taxon>
        <taxon>Fungi</taxon>
        <taxon>Dikarya</taxon>
        <taxon>Ascomycota</taxon>
        <taxon>Pezizomycotina</taxon>
        <taxon>Eurotiomycetes</taxon>
        <taxon>Eurotiomycetidae</taxon>
        <taxon>Eurotiales</taxon>
        <taxon>Trichocomaceae</taxon>
        <taxon>Talaromyces</taxon>
        <taxon>Talaromyces sect. Islandici</taxon>
    </lineage>
</organism>
<proteinExistence type="predicted"/>
<evidence type="ECO:0008006" key="4">
    <source>
        <dbReference type="Google" id="ProtNLM"/>
    </source>
</evidence>
<sequence length="528" mass="59473">MDGPDSRLLELLSACRYPSAGEDDIVNGQEDSDSPVDKDSCTVTRIIAEQEISRRPSVDMPRRRSTRRAGRPRLDAAGAAVLSEGRRMQVRHAQRTYRRKKEITTQKTKAHLTELEEKLVRISESFTALYDAVFQSDCSNNHAALVSHLEEIRGLLAPESQRPATIFQTVKTREKTLLQSQTDIPYGSDKSSDVIFGYTTLEKPTRKSLDQTMQIDQEYARSDNCFESYPVGIRDSDSKTIACGYSIERPFGNNFRYSYSFHESTLTRRLHRYCLEYAFLLFSDTRAHPTAVYRMFRLVPCMQNRAKMYPYFKRLVCSKINDPLELPALPLYCIGGAGTHYPVKDHLGNPIYPSNTRLPRRVLGISATRDIGDFSSGQGTQEYLGTFGLDGQWFTCTDVEGYLRDQGVNFDGSSLYADVSCPRSTPNFTVPHQLGNNSPTDTSGLISVHSVPTGRTTVPQVVKRVRPEVFHEGSLRPSAFGRIRFVLDIESFFSRLLRGAIILGRTPGFRLADVESAFKSALLRHQVS</sequence>
<dbReference type="Proteomes" id="UP000509510">
    <property type="component" value="Chromosome III"/>
</dbReference>
<evidence type="ECO:0000256" key="1">
    <source>
        <dbReference type="SAM" id="MobiDB-lite"/>
    </source>
</evidence>
<evidence type="ECO:0000313" key="3">
    <source>
        <dbReference type="Proteomes" id="UP000509510"/>
    </source>
</evidence>
<accession>A0A7H8QXA8</accession>
<protein>
    <recommendedName>
        <fullName evidence="4">BZIP domain-containing protein</fullName>
    </recommendedName>
</protein>
<dbReference type="EMBL" id="CP055900">
    <property type="protein sequence ID" value="QKX58752.1"/>
    <property type="molecule type" value="Genomic_DNA"/>
</dbReference>
<reference evidence="3" key="1">
    <citation type="submission" date="2020-06" db="EMBL/GenBank/DDBJ databases">
        <title>A chromosome-scale genome assembly of Talaromyces rugulosus W13939.</title>
        <authorList>
            <person name="Wang B."/>
            <person name="Guo L."/>
            <person name="Ye K."/>
            <person name="Wang L."/>
        </authorList>
    </citation>
    <scope>NUCLEOTIDE SEQUENCE [LARGE SCALE GENOMIC DNA]</scope>
    <source>
        <strain evidence="3">W13939</strain>
    </source>
</reference>
<gene>
    <name evidence="2" type="ORF">TRUGW13939_05879</name>
</gene>
<dbReference type="PANTHER" id="PTHR40618">
    <property type="entry name" value="B-ZIP TRANSCRIPTION FACTOR (EUROFUNG)-RELATED"/>
    <property type="match status" value="1"/>
</dbReference>
<evidence type="ECO:0000313" key="2">
    <source>
        <dbReference type="EMBL" id="QKX58752.1"/>
    </source>
</evidence>
<name>A0A7H8QXA8_TALRU</name>
<dbReference type="KEGG" id="trg:TRUGW13939_05879"/>
<dbReference type="OrthoDB" id="545169at2759"/>
<dbReference type="CDD" id="cd14688">
    <property type="entry name" value="bZIP_YAP"/>
    <property type="match status" value="1"/>
</dbReference>